<gene>
    <name evidence="3" type="ORF">OH818_06750</name>
</gene>
<dbReference type="Proteomes" id="UP001164020">
    <property type="component" value="Chromosome"/>
</dbReference>
<dbReference type="SMART" id="SM00226">
    <property type="entry name" value="LMWPc"/>
    <property type="match status" value="1"/>
</dbReference>
<evidence type="ECO:0000313" key="4">
    <source>
        <dbReference type="Proteomes" id="UP001164020"/>
    </source>
</evidence>
<dbReference type="RefSeq" id="WP_268882306.1">
    <property type="nucleotide sequence ID" value="NZ_CP114029.1"/>
</dbReference>
<dbReference type="PANTHER" id="PTHR43428">
    <property type="entry name" value="ARSENATE REDUCTASE"/>
    <property type="match status" value="1"/>
</dbReference>
<dbReference type="Gene3D" id="3.40.50.2300">
    <property type="match status" value="1"/>
</dbReference>
<reference evidence="3" key="1">
    <citation type="submission" date="2022-12" db="EMBL/GenBank/DDBJ databases">
        <title>Jiella pelagia sp. nov., isolated from phosphonate enriched culture of Northwest Pacific surface seawater.</title>
        <authorList>
            <person name="Shin D.Y."/>
            <person name="Hwang C.Y."/>
        </authorList>
    </citation>
    <scope>NUCLEOTIDE SEQUENCE</scope>
    <source>
        <strain evidence="3">HL-NP1</strain>
    </source>
</reference>
<proteinExistence type="predicted"/>
<keyword evidence="1" id="KW-0059">Arsenical resistance</keyword>
<organism evidence="3 4">
    <name type="scientific">Jiella pelagia</name>
    <dbReference type="NCBI Taxonomy" id="2986949"/>
    <lineage>
        <taxon>Bacteria</taxon>
        <taxon>Pseudomonadati</taxon>
        <taxon>Pseudomonadota</taxon>
        <taxon>Alphaproteobacteria</taxon>
        <taxon>Hyphomicrobiales</taxon>
        <taxon>Aurantimonadaceae</taxon>
        <taxon>Jiella</taxon>
    </lineage>
</organism>
<feature type="domain" description="Phosphotyrosine protein phosphatase I" evidence="2">
    <location>
        <begin position="6"/>
        <end position="146"/>
    </location>
</feature>
<name>A0ABY7C4W4_9HYPH</name>
<dbReference type="SUPFAM" id="SSF52788">
    <property type="entry name" value="Phosphotyrosine protein phosphatases I"/>
    <property type="match status" value="1"/>
</dbReference>
<dbReference type="InterPro" id="IPR023485">
    <property type="entry name" value="Ptyr_pPase"/>
</dbReference>
<dbReference type="PANTHER" id="PTHR43428:SF1">
    <property type="entry name" value="ARSENATE REDUCTASE"/>
    <property type="match status" value="1"/>
</dbReference>
<sequence length="175" mass="19354">MTDEIYNVLFLCTGNSARSIIAESIMNRGFSNRFRAFSAGSQPRGEIHPLTLDLLRRLNFPVDGLRSKPWEEFAEGRDGAPELHFVFTVCDDAAGEACPVWPGQPMSAHWGVPDPARAEGSPAMRALSFAETFRQLNNRISIFASLPIRSLDRISLKRHLDAIGTTIADPENKVA</sequence>
<evidence type="ECO:0000313" key="3">
    <source>
        <dbReference type="EMBL" id="WAP69880.1"/>
    </source>
</evidence>
<keyword evidence="4" id="KW-1185">Reference proteome</keyword>
<dbReference type="Pfam" id="PF01451">
    <property type="entry name" value="LMWPc"/>
    <property type="match status" value="1"/>
</dbReference>
<dbReference type="InterPro" id="IPR036196">
    <property type="entry name" value="Ptyr_pPase_sf"/>
</dbReference>
<protein>
    <submittedName>
        <fullName evidence="3">Arsenate reductase ArsC</fullName>
    </submittedName>
</protein>
<dbReference type="EMBL" id="CP114029">
    <property type="protein sequence ID" value="WAP69880.1"/>
    <property type="molecule type" value="Genomic_DNA"/>
</dbReference>
<dbReference type="CDD" id="cd16345">
    <property type="entry name" value="LMWP_ArsC"/>
    <property type="match status" value="1"/>
</dbReference>
<evidence type="ECO:0000256" key="1">
    <source>
        <dbReference type="ARBA" id="ARBA00022849"/>
    </source>
</evidence>
<accession>A0ABY7C4W4</accession>
<evidence type="ECO:0000259" key="2">
    <source>
        <dbReference type="SMART" id="SM00226"/>
    </source>
</evidence>